<sequence>MDMKWIIGELLRENVLGSEIIAWDHLRGGTSSAVAKIQCEDGKTYVVKGNEANLIYWEATFLRFYKDSALLPRLVYDAKDYLVYTFMKGDTLGARPEKAKMLQDLTVGLINEYKPIMRGWGWHEKFTWQKFLQQEIMGAEAIIGKHLPNEDAVLIRKVVKDQPRERLYFLHGDCGVHNFLFQDGQLCGVIDPLHLFGPPMYDLIFAFCSSPDSLDEKTLLDALLVFNGEIPGELYGSVLIGLYIRIARCLLHHPEDLAAYLEAWTYWKALYYRQKNSTLRDTSVE</sequence>
<dbReference type="Proteomes" id="UP000569903">
    <property type="component" value="Unassembled WGS sequence"/>
</dbReference>
<evidence type="ECO:0000313" key="2">
    <source>
        <dbReference type="EMBL" id="MBC1456672.1"/>
    </source>
</evidence>
<accession>A0A841YUM9</accession>
<dbReference type="Pfam" id="PF01636">
    <property type="entry name" value="APH"/>
    <property type="match status" value="1"/>
</dbReference>
<dbReference type="SUPFAM" id="SSF56112">
    <property type="entry name" value="Protein kinase-like (PK-like)"/>
    <property type="match status" value="1"/>
</dbReference>
<gene>
    <name evidence="2" type="ORF">HB850_02820</name>
</gene>
<keyword evidence="2" id="KW-0808">Transferase</keyword>
<feature type="domain" description="Aminoglycoside phosphotransferase" evidence="1">
    <location>
        <begin position="44"/>
        <end position="207"/>
    </location>
</feature>
<dbReference type="InterPro" id="IPR011009">
    <property type="entry name" value="Kinase-like_dom_sf"/>
</dbReference>
<reference evidence="2 3" key="1">
    <citation type="submission" date="2020-03" db="EMBL/GenBank/DDBJ databases">
        <title>Soil Listeria distribution.</title>
        <authorList>
            <person name="Liao J."/>
            <person name="Wiedmann M."/>
        </authorList>
    </citation>
    <scope>NUCLEOTIDE SEQUENCE [LARGE SCALE GENOMIC DNA]</scope>
    <source>
        <strain evidence="2 3">FSL L7-1614</strain>
    </source>
</reference>
<dbReference type="AlphaFoldDB" id="A0A841YUM9"/>
<evidence type="ECO:0000259" key="1">
    <source>
        <dbReference type="Pfam" id="PF01636"/>
    </source>
</evidence>
<dbReference type="InterPro" id="IPR002575">
    <property type="entry name" value="Aminoglycoside_PTrfase"/>
</dbReference>
<name>A0A841YUM9_9LIST</name>
<organism evidence="2 3">
    <name type="scientific">Listeria newyorkensis</name>
    <dbReference type="NCBI Taxonomy" id="1497681"/>
    <lineage>
        <taxon>Bacteria</taxon>
        <taxon>Bacillati</taxon>
        <taxon>Bacillota</taxon>
        <taxon>Bacilli</taxon>
        <taxon>Bacillales</taxon>
        <taxon>Listeriaceae</taxon>
        <taxon>Listeria</taxon>
    </lineage>
</organism>
<dbReference type="GO" id="GO:0016740">
    <property type="term" value="F:transferase activity"/>
    <property type="evidence" value="ECO:0007669"/>
    <property type="project" value="UniProtKB-KW"/>
</dbReference>
<protein>
    <submittedName>
        <fullName evidence="2">Phosphotransferase</fullName>
    </submittedName>
</protein>
<comment type="caution">
    <text evidence="2">The sequence shown here is derived from an EMBL/GenBank/DDBJ whole genome shotgun (WGS) entry which is preliminary data.</text>
</comment>
<evidence type="ECO:0000313" key="3">
    <source>
        <dbReference type="Proteomes" id="UP000569903"/>
    </source>
</evidence>
<proteinExistence type="predicted"/>
<dbReference type="EMBL" id="JAARQN010000001">
    <property type="protein sequence ID" value="MBC1456672.1"/>
    <property type="molecule type" value="Genomic_DNA"/>
</dbReference>
<dbReference type="Gene3D" id="3.90.1200.10">
    <property type="match status" value="1"/>
</dbReference>